<reference evidence="5" key="1">
    <citation type="submission" date="2021-06" db="EMBL/GenBank/DDBJ databases">
        <authorList>
            <person name="Hodson N. C."/>
            <person name="Mongue J. A."/>
            <person name="Jaron S. K."/>
        </authorList>
    </citation>
    <scope>NUCLEOTIDE SEQUENCE</scope>
</reference>
<feature type="domain" description="Chitin-binding type-2" evidence="4">
    <location>
        <begin position="74"/>
        <end position="129"/>
    </location>
</feature>
<evidence type="ECO:0000256" key="2">
    <source>
        <dbReference type="ARBA" id="ARBA00023157"/>
    </source>
</evidence>
<keyword evidence="6" id="KW-1185">Reference proteome</keyword>
<dbReference type="GO" id="GO:0005576">
    <property type="term" value="C:extracellular region"/>
    <property type="evidence" value="ECO:0007669"/>
    <property type="project" value="InterPro"/>
</dbReference>
<dbReference type="OrthoDB" id="6020543at2759"/>
<comment type="caution">
    <text evidence="5">The sequence shown here is derived from an EMBL/GenBank/DDBJ whole genome shotgun (WGS) entry which is preliminary data.</text>
</comment>
<dbReference type="GO" id="GO:0008061">
    <property type="term" value="F:chitin binding"/>
    <property type="evidence" value="ECO:0007669"/>
    <property type="project" value="UniProtKB-KW"/>
</dbReference>
<evidence type="ECO:0000313" key="6">
    <source>
        <dbReference type="Proteomes" id="UP000708208"/>
    </source>
</evidence>
<protein>
    <recommendedName>
        <fullName evidence="4">Chitin-binding type-2 domain-containing protein</fullName>
    </recommendedName>
</protein>
<evidence type="ECO:0000259" key="4">
    <source>
        <dbReference type="PROSITE" id="PS50940"/>
    </source>
</evidence>
<keyword evidence="2" id="KW-1015">Disulfide bond</keyword>
<accession>A0A8J2P8V9</accession>
<gene>
    <name evidence="5" type="ORF">AFUS01_LOCUS29571</name>
</gene>
<evidence type="ECO:0000256" key="3">
    <source>
        <dbReference type="SAM" id="SignalP"/>
    </source>
</evidence>
<feature type="domain" description="Chitin-binding type-2" evidence="4">
    <location>
        <begin position="135"/>
        <end position="190"/>
    </location>
</feature>
<evidence type="ECO:0000313" key="5">
    <source>
        <dbReference type="EMBL" id="CAG7819101.1"/>
    </source>
</evidence>
<name>A0A8J2P8V9_9HEXA</name>
<dbReference type="InterPro" id="IPR051940">
    <property type="entry name" value="Chitin_bind-dev_reg"/>
</dbReference>
<keyword evidence="3" id="KW-0732">Signal</keyword>
<dbReference type="PANTHER" id="PTHR23301">
    <property type="entry name" value="CHITIN BINDING PERITROPHIN-A"/>
    <property type="match status" value="1"/>
</dbReference>
<proteinExistence type="predicted"/>
<feature type="chain" id="PRO_5035294219" description="Chitin-binding type-2 domain-containing protein" evidence="3">
    <location>
        <begin position="26"/>
        <end position="191"/>
    </location>
</feature>
<dbReference type="PROSITE" id="PS50940">
    <property type="entry name" value="CHIT_BIND_II"/>
    <property type="match status" value="2"/>
</dbReference>
<dbReference type="PANTHER" id="PTHR23301:SF0">
    <property type="entry name" value="CHITIN-BINDING TYPE-2 DOMAIN-CONTAINING PROTEIN-RELATED"/>
    <property type="match status" value="1"/>
</dbReference>
<dbReference type="Pfam" id="PF01607">
    <property type="entry name" value="CBM_14"/>
    <property type="match status" value="2"/>
</dbReference>
<feature type="signal peptide" evidence="3">
    <location>
        <begin position="1"/>
        <end position="25"/>
    </location>
</feature>
<organism evidence="5 6">
    <name type="scientific">Allacma fusca</name>
    <dbReference type="NCBI Taxonomy" id="39272"/>
    <lineage>
        <taxon>Eukaryota</taxon>
        <taxon>Metazoa</taxon>
        <taxon>Ecdysozoa</taxon>
        <taxon>Arthropoda</taxon>
        <taxon>Hexapoda</taxon>
        <taxon>Collembola</taxon>
        <taxon>Symphypleona</taxon>
        <taxon>Sminthuridae</taxon>
        <taxon>Allacma</taxon>
    </lineage>
</organism>
<dbReference type="SMART" id="SM00494">
    <property type="entry name" value="ChtBD2"/>
    <property type="match status" value="2"/>
</dbReference>
<sequence length="191" mass="21738">MWKNCSVVLSALIVWALSWPLQARACSPPYFYSLFTGANENGQINTSTTKLVEKEVIGSLLNGLLELEIELTPGFQCPQEQGVFRDRFDCSTYYECSEWKFVETHCQRDFAFNAQQQRCVPREDANCDLGPVDTNYNCSTSNGLEPNLMNCYRFYLCIGNKAFSQKCDEGKKFDKFFKICLDEKKASCSGP</sequence>
<evidence type="ECO:0000256" key="1">
    <source>
        <dbReference type="ARBA" id="ARBA00022669"/>
    </source>
</evidence>
<dbReference type="AlphaFoldDB" id="A0A8J2P8V9"/>
<keyword evidence="1" id="KW-0147">Chitin-binding</keyword>
<dbReference type="EMBL" id="CAJVCH010439480">
    <property type="protein sequence ID" value="CAG7819101.1"/>
    <property type="molecule type" value="Genomic_DNA"/>
</dbReference>
<dbReference type="InterPro" id="IPR002557">
    <property type="entry name" value="Chitin-bd_dom"/>
</dbReference>
<dbReference type="Proteomes" id="UP000708208">
    <property type="component" value="Unassembled WGS sequence"/>
</dbReference>